<organism evidence="3 4">
    <name type="scientific">Parachitinimonas caeni</name>
    <dbReference type="NCBI Taxonomy" id="3031301"/>
    <lineage>
        <taxon>Bacteria</taxon>
        <taxon>Pseudomonadati</taxon>
        <taxon>Pseudomonadota</taxon>
        <taxon>Betaproteobacteria</taxon>
        <taxon>Neisseriales</taxon>
        <taxon>Chitinibacteraceae</taxon>
        <taxon>Parachitinimonas</taxon>
    </lineage>
</organism>
<reference evidence="3" key="1">
    <citation type="submission" date="2023-03" db="EMBL/GenBank/DDBJ databases">
        <title>Chitinimonas shenzhenensis gen. nov., sp. nov., a novel member of family Burkholderiaceae isolated from activated sludge collected in Shen Zhen, China.</title>
        <authorList>
            <person name="Wang X."/>
        </authorList>
    </citation>
    <scope>NUCLEOTIDE SEQUENCE</scope>
    <source>
        <strain evidence="3">DQS-5</strain>
    </source>
</reference>
<keyword evidence="3" id="KW-0966">Cell projection</keyword>
<keyword evidence="3" id="KW-0969">Cilium</keyword>
<name>A0ABT7E3E2_9NEIS</name>
<evidence type="ECO:0000259" key="2">
    <source>
        <dbReference type="Pfam" id="PF07195"/>
    </source>
</evidence>
<dbReference type="RefSeq" id="WP_284103164.1">
    <property type="nucleotide sequence ID" value="NZ_JARRAF010000056.1"/>
</dbReference>
<dbReference type="Proteomes" id="UP001172778">
    <property type="component" value="Unassembled WGS sequence"/>
</dbReference>
<evidence type="ECO:0000313" key="3">
    <source>
        <dbReference type="EMBL" id="MDK2126842.1"/>
    </source>
</evidence>
<dbReference type="EMBL" id="JARRAF010000056">
    <property type="protein sequence ID" value="MDK2126842.1"/>
    <property type="molecule type" value="Genomic_DNA"/>
</dbReference>
<gene>
    <name evidence="3" type="primary">fliD</name>
    <name evidence="3" type="ORF">PZA18_22610</name>
</gene>
<keyword evidence="4" id="KW-1185">Reference proteome</keyword>
<sequence length="307" mass="33434">MSVNQASNISFDFSKLNSKRETGKPLESGEFALQLAEFQTQNLNTLISTAFNGSSSETGSDALLGDSKTTGSTGGLSATGRNNALFDPESGYKMMSVINRQEVSYKAEFAALHQMKDEILQVQRESEDLTRLQGGNDNARIRKELQEFVDEYNGWIKEFDDEMQAGGALAESNAARIARYELDQSVENPFLGGRFGLHGMADLGLTIDPVSKQAKLDTGKLDQALQGNRNATIETIRDFSGHFVTSAQLLNANNNFINNRLANLDKVIHYIDANKTSLQAEFGLGDKASPSSNVAQALATYGKISRA</sequence>
<feature type="domain" description="Flagellar hook-associated protein 2 C-terminal" evidence="2">
    <location>
        <begin position="132"/>
        <end position="278"/>
    </location>
</feature>
<protein>
    <submittedName>
        <fullName evidence="3">Flagellar filament capping protein FliD</fullName>
    </submittedName>
</protein>
<accession>A0ABT7E3E2</accession>
<proteinExistence type="predicted"/>
<dbReference type="InterPro" id="IPR010809">
    <property type="entry name" value="FliD_C"/>
</dbReference>
<feature type="region of interest" description="Disordered" evidence="1">
    <location>
        <begin position="55"/>
        <end position="82"/>
    </location>
</feature>
<keyword evidence="3" id="KW-0282">Flagellum</keyword>
<evidence type="ECO:0000256" key="1">
    <source>
        <dbReference type="SAM" id="MobiDB-lite"/>
    </source>
</evidence>
<feature type="compositionally biased region" description="Low complexity" evidence="1">
    <location>
        <begin position="63"/>
        <end position="80"/>
    </location>
</feature>
<comment type="caution">
    <text evidence="3">The sequence shown here is derived from an EMBL/GenBank/DDBJ whole genome shotgun (WGS) entry which is preliminary data.</text>
</comment>
<evidence type="ECO:0000313" key="4">
    <source>
        <dbReference type="Proteomes" id="UP001172778"/>
    </source>
</evidence>
<dbReference type="Pfam" id="PF07195">
    <property type="entry name" value="FliD_C"/>
    <property type="match status" value="1"/>
</dbReference>